<dbReference type="AlphaFoldDB" id="A0A4P7GMW4"/>
<name>A0A4P7GMW4_9ACTN</name>
<evidence type="ECO:0000313" key="5">
    <source>
        <dbReference type="EMBL" id="QBR93137.1"/>
    </source>
</evidence>
<dbReference type="GO" id="GO:0016491">
    <property type="term" value="F:oxidoreductase activity"/>
    <property type="evidence" value="ECO:0007669"/>
    <property type="project" value="InterPro"/>
</dbReference>
<evidence type="ECO:0000256" key="3">
    <source>
        <dbReference type="ARBA" id="ARBA00040298"/>
    </source>
</evidence>
<dbReference type="RefSeq" id="WP_135078257.1">
    <property type="nucleotide sequence ID" value="NZ_CP038267.1"/>
</dbReference>
<accession>A0A4P7GMW4</accession>
<reference evidence="5 6" key="1">
    <citation type="submission" date="2019-03" db="EMBL/GenBank/DDBJ databases">
        <title>Three New Species of Nocardioides, Nocardioides euryhalodurans sp. nov., Nocardioides seonyuensis sp. nov. and Nocardioides eburneoflavus sp. nov., Iolated from Soil.</title>
        <authorList>
            <person name="Roh S.G."/>
            <person name="Lee C."/>
            <person name="Kim M.-K."/>
            <person name="Kim S.B."/>
        </authorList>
    </citation>
    <scope>NUCLEOTIDE SEQUENCE [LARGE SCALE GENOMIC DNA]</scope>
    <source>
        <strain evidence="5 6">MMS17-SY117</strain>
    </source>
</reference>
<dbReference type="InterPro" id="IPR036188">
    <property type="entry name" value="FAD/NAD-bd_sf"/>
</dbReference>
<dbReference type="Gene3D" id="3.50.50.60">
    <property type="entry name" value="FAD/NAD(P)-binding domain"/>
    <property type="match status" value="2"/>
</dbReference>
<dbReference type="Pfam" id="PF01593">
    <property type="entry name" value="Amino_oxidase"/>
    <property type="match status" value="1"/>
</dbReference>
<organism evidence="5 6">
    <name type="scientific">Nocardioides euryhalodurans</name>
    <dbReference type="NCBI Taxonomy" id="2518370"/>
    <lineage>
        <taxon>Bacteria</taxon>
        <taxon>Bacillati</taxon>
        <taxon>Actinomycetota</taxon>
        <taxon>Actinomycetes</taxon>
        <taxon>Propionibacteriales</taxon>
        <taxon>Nocardioidaceae</taxon>
        <taxon>Nocardioides</taxon>
    </lineage>
</organism>
<protein>
    <recommendedName>
        <fullName evidence="3">Pyridine nucleotide-disulfide oxidoreductase domain-containing protein 2</fullName>
    </recommendedName>
</protein>
<dbReference type="Proteomes" id="UP000294894">
    <property type="component" value="Chromosome"/>
</dbReference>
<evidence type="ECO:0000256" key="2">
    <source>
        <dbReference type="ARBA" id="ARBA00038825"/>
    </source>
</evidence>
<evidence type="ECO:0000313" key="6">
    <source>
        <dbReference type="Proteomes" id="UP000294894"/>
    </source>
</evidence>
<dbReference type="PANTHER" id="PTHR10668:SF103">
    <property type="entry name" value="PYRIDINE NUCLEOTIDE-DISULFIDE OXIDOREDUCTASE DOMAIN-CONTAINING PROTEIN 2"/>
    <property type="match status" value="1"/>
</dbReference>
<comment type="subunit">
    <text evidence="2">Interacts with COX5B; this interaction may contribute to localize PYROXD2 to the inner face of the inner mitochondrial membrane.</text>
</comment>
<feature type="domain" description="Amine oxidase" evidence="4">
    <location>
        <begin position="17"/>
        <end position="512"/>
    </location>
</feature>
<evidence type="ECO:0000256" key="1">
    <source>
        <dbReference type="ARBA" id="ARBA00037217"/>
    </source>
</evidence>
<dbReference type="PANTHER" id="PTHR10668">
    <property type="entry name" value="PHYTOENE DEHYDROGENASE"/>
    <property type="match status" value="1"/>
</dbReference>
<keyword evidence="6" id="KW-1185">Reference proteome</keyword>
<sequence>MSETVDFVIAGGGHNSLITATYLARAGYECLVLDARSIPGGGAASEELLGPGYSFDSCSTGHTLIQANPLLADDELGLLSDYGLTYDMPDPIAHVVLPDGSSFTSWLDLDRTVEQFARHSRADAETYRRMITDYGEISGLLRDANFTPPGYGTPLPAALEAHPRAGRWLRRRMMTAADVIDREFESRHVKAYLAWQAFQTAQPIDAGGTGMLAISIQAGRQKRSWTIPRGGSGSLTAALVRAFEDLGGVVVCDTTVTELVLEGDRCVGVRTASGEVYRAREGVVSTIHVKHLTEMAPTEAWDDDWLYGISTYDLGLSAFAVYLATDAAPVFETEDASQSAVSAGTVGWLEDVVQYGRDLKDGKFVTGVPWLLVATPTLVDPSRAPEGHHTVKLLSMQRPDPDDGRPWEEVKEEHAQRQLAHVRRLVPNLAEEHVLSRLVKSPRDIEKGNPHMVDGSFHGGERGIAQIGALRPAPRWGQHRTPIRGLYQTGATTHPGGSITGAPGRNAAQVILDDRGSKLADVVAARAGA</sequence>
<dbReference type="OrthoDB" id="9774675at2"/>
<comment type="function">
    <text evidence="1">Probable oxidoreductase that may play a role as regulator of mitochondrial function.</text>
</comment>
<dbReference type="InterPro" id="IPR002937">
    <property type="entry name" value="Amino_oxidase"/>
</dbReference>
<evidence type="ECO:0000259" key="4">
    <source>
        <dbReference type="Pfam" id="PF01593"/>
    </source>
</evidence>
<dbReference type="KEGG" id="noy:EXE57_13300"/>
<dbReference type="SUPFAM" id="SSF51905">
    <property type="entry name" value="FAD/NAD(P)-binding domain"/>
    <property type="match status" value="1"/>
</dbReference>
<proteinExistence type="predicted"/>
<dbReference type="EMBL" id="CP038267">
    <property type="protein sequence ID" value="QBR93137.1"/>
    <property type="molecule type" value="Genomic_DNA"/>
</dbReference>
<gene>
    <name evidence="5" type="ORF">EXE57_13300</name>
</gene>